<dbReference type="InterPro" id="IPR036162">
    <property type="entry name" value="Resolvase-like_N_sf"/>
</dbReference>
<organism evidence="9 10">
    <name type="scientific">Cytobacillus oceanisediminis 2691</name>
    <dbReference type="NCBI Taxonomy" id="1196031"/>
    <lineage>
        <taxon>Bacteria</taxon>
        <taxon>Bacillati</taxon>
        <taxon>Bacillota</taxon>
        <taxon>Bacilli</taxon>
        <taxon>Bacillales</taxon>
        <taxon>Bacillaceae</taxon>
        <taxon>Cytobacillus</taxon>
    </lineage>
</organism>
<gene>
    <name evidence="9" type="ORF">A361_26985</name>
</gene>
<evidence type="ECO:0000256" key="2">
    <source>
        <dbReference type="ARBA" id="ARBA00023125"/>
    </source>
</evidence>
<dbReference type="InterPro" id="IPR006119">
    <property type="entry name" value="Resolv_N"/>
</dbReference>
<evidence type="ECO:0000256" key="3">
    <source>
        <dbReference type="ARBA" id="ARBA00023172"/>
    </source>
</evidence>
<dbReference type="AlphaFoldDB" id="A0A160MIH6"/>
<dbReference type="GO" id="GO:0003677">
    <property type="term" value="F:DNA binding"/>
    <property type="evidence" value="ECO:0007669"/>
    <property type="project" value="UniProtKB-KW"/>
</dbReference>
<sequence>MEIQKVAIYARVSTEEQASEGYSISAQLQTLRQYANLYNWEIVDEYVDEGISGKNITGRPAMQRLVADVEQEKFQAVLVWKISRLSRNMLDTLTLLDKFEDYGVKFISYSENFDTSSPIGRLVVQLMASIAEMERNTLSENVKLGMKQRALEGSWNGGVIFGYDSIEKELVINKEEAEVVKQIFTLYSQGKGLKAIANQLNKNGYRTKRDRHFSINGVATILDNPVYNGKISWLKVENWDKKRRRGRNDNPILVEGQHEAIINDELWSLVQSRRKSKSFKQRQSNEPFLLSSILRCPDCGQGMVPSITTYTLSDGTKRKHRYYVCSDFHNKGSAACKANSVKAYDAENALFQRIESFLSNKQRFDETINSLTKTSIDTIKILKKELEETDSKLEETLALQNRYLEAFEQNLFPVTILQERLQQVAIEKSAIEQKRNNLITEISKSDTKVIPPELVHLLLGKFVEVYKSSTRDKQKQLLQLLVKQITVGRTNDQLRQIDKVELEFDFTEVNLSNTFTLIHMLYLETEKEGLSTPSISESNGKYPPYLQLFLPLFVVRFPPINPKRPINLLQQDKLHQLMRKRHLRKRKLIIRPLQNLLAQSKRPANDKCNFAFPIRS</sequence>
<dbReference type="PANTHER" id="PTHR30461:SF23">
    <property type="entry name" value="DNA RECOMBINASE-RELATED"/>
    <property type="match status" value="1"/>
</dbReference>
<keyword evidence="2" id="KW-0238">DNA-binding</keyword>
<feature type="domain" description="Resolvase/invertase-type recombinase catalytic" evidence="7">
    <location>
        <begin position="5"/>
        <end position="153"/>
    </location>
</feature>
<dbReference type="eggNOG" id="COG1961">
    <property type="taxonomic scope" value="Bacteria"/>
</dbReference>
<dbReference type="InterPro" id="IPR006118">
    <property type="entry name" value="Recombinase_CS"/>
</dbReference>
<dbReference type="KEGG" id="bon:A361_26985"/>
<dbReference type="Pfam" id="PF07508">
    <property type="entry name" value="Recombinase"/>
    <property type="match status" value="1"/>
</dbReference>
<dbReference type="InterPro" id="IPR011109">
    <property type="entry name" value="DNA_bind_recombinase_dom"/>
</dbReference>
<dbReference type="Gene3D" id="3.40.50.1390">
    <property type="entry name" value="Resolvase, N-terminal catalytic domain"/>
    <property type="match status" value="1"/>
</dbReference>
<dbReference type="Pfam" id="PF00239">
    <property type="entry name" value="Resolvase"/>
    <property type="match status" value="1"/>
</dbReference>
<name>A0A160MIH6_9BACI</name>
<dbReference type="InterPro" id="IPR038109">
    <property type="entry name" value="DNA_bind_recomb_sf"/>
</dbReference>
<feature type="domain" description="Recombinase" evidence="8">
    <location>
        <begin position="160"/>
        <end position="285"/>
    </location>
</feature>
<dbReference type="PROSITE" id="PS51737">
    <property type="entry name" value="RECOMBINASE_DNA_BIND"/>
    <property type="match status" value="1"/>
</dbReference>
<dbReference type="InterPro" id="IPR025827">
    <property type="entry name" value="Zn_ribbon_recom_dom"/>
</dbReference>
<dbReference type="Proteomes" id="UP000077856">
    <property type="component" value="Chromosome"/>
</dbReference>
<accession>A0A160MIH6</accession>
<evidence type="ECO:0000256" key="1">
    <source>
        <dbReference type="ARBA" id="ARBA00022908"/>
    </source>
</evidence>
<dbReference type="InterPro" id="IPR050639">
    <property type="entry name" value="SSR_resolvase"/>
</dbReference>
<evidence type="ECO:0000256" key="5">
    <source>
        <dbReference type="PROSITE-ProRule" id="PRU10137"/>
    </source>
</evidence>
<dbReference type="GO" id="GO:0000150">
    <property type="term" value="F:DNA strand exchange activity"/>
    <property type="evidence" value="ECO:0007669"/>
    <property type="project" value="InterPro"/>
</dbReference>
<evidence type="ECO:0000313" key="9">
    <source>
        <dbReference type="EMBL" id="AND42638.1"/>
    </source>
</evidence>
<dbReference type="Gene3D" id="3.90.1750.20">
    <property type="entry name" value="Putative Large Serine Recombinase, Chain B, Domain 2"/>
    <property type="match status" value="1"/>
</dbReference>
<reference evidence="9 10" key="1">
    <citation type="submission" date="2016-04" db="EMBL/GenBank/DDBJ databases">
        <title>Complete genome sequence of Bacillus oceanisediminis strain 2691.</title>
        <authorList>
            <person name="Jeong H."/>
            <person name="Kim H.J."/>
            <person name="Lee D.-W."/>
        </authorList>
    </citation>
    <scope>NUCLEOTIDE SEQUENCE [LARGE SCALE GENOMIC DNA]</scope>
    <source>
        <strain evidence="9 10">2691</strain>
    </source>
</reference>
<evidence type="ECO:0000259" key="8">
    <source>
        <dbReference type="PROSITE" id="PS51737"/>
    </source>
</evidence>
<proteinExistence type="predicted"/>
<evidence type="ECO:0000256" key="4">
    <source>
        <dbReference type="PIRSR" id="PIRSR606118-50"/>
    </source>
</evidence>
<dbReference type="PANTHER" id="PTHR30461">
    <property type="entry name" value="DNA-INVERTASE FROM LAMBDOID PROPHAGE"/>
    <property type="match status" value="1"/>
</dbReference>
<dbReference type="Pfam" id="PF13408">
    <property type="entry name" value="Zn_ribbon_recom"/>
    <property type="match status" value="1"/>
</dbReference>
<feature type="coiled-coil region" evidence="6">
    <location>
        <begin position="379"/>
        <end position="441"/>
    </location>
</feature>
<evidence type="ECO:0000259" key="7">
    <source>
        <dbReference type="PROSITE" id="PS51736"/>
    </source>
</evidence>
<keyword evidence="1" id="KW-0229">DNA integration</keyword>
<dbReference type="EMBL" id="CP015506">
    <property type="protein sequence ID" value="AND42638.1"/>
    <property type="molecule type" value="Genomic_DNA"/>
</dbReference>
<dbReference type="PROSITE" id="PS51736">
    <property type="entry name" value="RECOMBINASES_3"/>
    <property type="match status" value="1"/>
</dbReference>
<dbReference type="PROSITE" id="PS00397">
    <property type="entry name" value="RECOMBINASES_1"/>
    <property type="match status" value="1"/>
</dbReference>
<dbReference type="CDD" id="cd00338">
    <property type="entry name" value="Ser_Recombinase"/>
    <property type="match status" value="1"/>
</dbReference>
<dbReference type="STRING" id="1196031.A361_26985"/>
<protein>
    <submittedName>
        <fullName evidence="9">Resolvase</fullName>
    </submittedName>
</protein>
<keyword evidence="3" id="KW-0233">DNA recombination</keyword>
<evidence type="ECO:0000313" key="10">
    <source>
        <dbReference type="Proteomes" id="UP000077856"/>
    </source>
</evidence>
<feature type="active site" description="O-(5'-phospho-DNA)-serine intermediate" evidence="4 5">
    <location>
        <position position="13"/>
    </location>
</feature>
<evidence type="ECO:0000256" key="6">
    <source>
        <dbReference type="SAM" id="Coils"/>
    </source>
</evidence>
<dbReference type="GO" id="GO:0015074">
    <property type="term" value="P:DNA integration"/>
    <property type="evidence" value="ECO:0007669"/>
    <property type="project" value="UniProtKB-KW"/>
</dbReference>
<keyword evidence="6" id="KW-0175">Coiled coil</keyword>
<dbReference type="SMART" id="SM00857">
    <property type="entry name" value="Resolvase"/>
    <property type="match status" value="1"/>
</dbReference>
<dbReference type="SUPFAM" id="SSF53041">
    <property type="entry name" value="Resolvase-like"/>
    <property type="match status" value="1"/>
</dbReference>